<dbReference type="AlphaFoldDB" id="A0ABD0QXQ4"/>
<evidence type="ECO:0000313" key="2">
    <source>
        <dbReference type="EMBL" id="KAL0190813.1"/>
    </source>
</evidence>
<feature type="non-terminal residue" evidence="2">
    <location>
        <position position="1"/>
    </location>
</feature>
<reference evidence="2 3" key="1">
    <citation type="submission" date="2024-05" db="EMBL/GenBank/DDBJ databases">
        <title>Genome sequencing and assembly of Indian major carp, Cirrhinus mrigala (Hamilton, 1822).</title>
        <authorList>
            <person name="Mohindra V."/>
            <person name="Chowdhury L.M."/>
            <person name="Lal K."/>
            <person name="Jena J.K."/>
        </authorList>
    </citation>
    <scope>NUCLEOTIDE SEQUENCE [LARGE SCALE GENOMIC DNA]</scope>
    <source>
        <strain evidence="2">CM1030</strain>
        <tissue evidence="2">Blood</tissue>
    </source>
</reference>
<dbReference type="InterPro" id="IPR014756">
    <property type="entry name" value="Ig_E-set"/>
</dbReference>
<feature type="non-terminal residue" evidence="2">
    <location>
        <position position="50"/>
    </location>
</feature>
<dbReference type="Pfam" id="PF01833">
    <property type="entry name" value="TIG"/>
    <property type="match status" value="1"/>
</dbReference>
<evidence type="ECO:0000259" key="1">
    <source>
        <dbReference type="Pfam" id="PF01833"/>
    </source>
</evidence>
<dbReference type="SUPFAM" id="SSF81296">
    <property type="entry name" value="E set domains"/>
    <property type="match status" value="1"/>
</dbReference>
<dbReference type="InterPro" id="IPR013783">
    <property type="entry name" value="Ig-like_fold"/>
</dbReference>
<dbReference type="InterPro" id="IPR002909">
    <property type="entry name" value="IPT_dom"/>
</dbReference>
<protein>
    <recommendedName>
        <fullName evidence="1">IPT/TIG domain-containing protein</fullName>
    </recommendedName>
</protein>
<accession>A0ABD0QXQ4</accession>
<sequence length="50" mass="5128">VEPLSGLVEGGITLTVSGSNLGQKAQDILQSVTVADVPCTVIPQLYEISS</sequence>
<feature type="domain" description="IPT/TIG" evidence="1">
    <location>
        <begin position="1"/>
        <end position="48"/>
    </location>
</feature>
<evidence type="ECO:0000313" key="3">
    <source>
        <dbReference type="Proteomes" id="UP001529510"/>
    </source>
</evidence>
<dbReference type="GO" id="GO:0007399">
    <property type="term" value="P:nervous system development"/>
    <property type="evidence" value="ECO:0007669"/>
    <property type="project" value="UniProtKB-ARBA"/>
</dbReference>
<comment type="caution">
    <text evidence="2">The sequence shown here is derived from an EMBL/GenBank/DDBJ whole genome shotgun (WGS) entry which is preliminary data.</text>
</comment>
<proteinExistence type="predicted"/>
<dbReference type="Gene3D" id="2.60.40.10">
    <property type="entry name" value="Immunoglobulins"/>
    <property type="match status" value="1"/>
</dbReference>
<gene>
    <name evidence="2" type="ORF">M9458_013511</name>
</gene>
<dbReference type="Proteomes" id="UP001529510">
    <property type="component" value="Unassembled WGS sequence"/>
</dbReference>
<name>A0ABD0QXQ4_CIRMR</name>
<organism evidence="2 3">
    <name type="scientific">Cirrhinus mrigala</name>
    <name type="common">Mrigala</name>
    <dbReference type="NCBI Taxonomy" id="683832"/>
    <lineage>
        <taxon>Eukaryota</taxon>
        <taxon>Metazoa</taxon>
        <taxon>Chordata</taxon>
        <taxon>Craniata</taxon>
        <taxon>Vertebrata</taxon>
        <taxon>Euteleostomi</taxon>
        <taxon>Actinopterygii</taxon>
        <taxon>Neopterygii</taxon>
        <taxon>Teleostei</taxon>
        <taxon>Ostariophysi</taxon>
        <taxon>Cypriniformes</taxon>
        <taxon>Cyprinidae</taxon>
        <taxon>Labeoninae</taxon>
        <taxon>Labeonini</taxon>
        <taxon>Cirrhinus</taxon>
    </lineage>
</organism>
<dbReference type="EMBL" id="JAMKFB020000006">
    <property type="protein sequence ID" value="KAL0190813.1"/>
    <property type="molecule type" value="Genomic_DNA"/>
</dbReference>
<keyword evidence="3" id="KW-1185">Reference proteome</keyword>